<accession>A0A2M7AXM4</accession>
<evidence type="ECO:0000256" key="2">
    <source>
        <dbReference type="SAM" id="SignalP"/>
    </source>
</evidence>
<sequence>MNYKISNVSIVSVLLALFMPLISMADGMVIPPPDYWVYETGQEAAIFFDQSQETLILTTNFKGEVKNFGWIIPLPAKPDVSKGSDEILENLREIVAVRYRNVGYLEAPMTAGLEKDQSAVTVVETKKIDYLDLAVLTATDSQALSNWLKDNGYQYPQESSWILNDYISNGWYFVAVKVAPESQNAPDVVQGLAEGHITPLKIVFQAQTPVFPLRISGVEIQSQTVNLSDNLILTPAQISHLKKVGYSDLADKTSGPLIVSQIVSDLTSNVPYVNSAASHYPLIISAGNYLTITEGRRNPYASQMDIDIDWRVEQLIRDYFSRQVYDYNYGNQSMPINLYVITSNKVEATGFSQNYGNWIQKDVIKNLGVDFNGKPLLDPVGKKYFLTHLQRYMTPQEMAQMKTDLYLKSASDNKLVNAVELKGTMLRFWLTVGIGLTIFVVCVVVLIIWLKKPSKE</sequence>
<name>A0A2M7AXM4_9BACT</name>
<evidence type="ECO:0000256" key="1">
    <source>
        <dbReference type="SAM" id="Phobius"/>
    </source>
</evidence>
<dbReference type="InterPro" id="IPR019283">
    <property type="entry name" value="DUF2330"/>
</dbReference>
<evidence type="ECO:0000313" key="3">
    <source>
        <dbReference type="EMBL" id="PIU75378.1"/>
    </source>
</evidence>
<dbReference type="Proteomes" id="UP000228775">
    <property type="component" value="Unassembled WGS sequence"/>
</dbReference>
<dbReference type="AlphaFoldDB" id="A0A2M7AXM4"/>
<evidence type="ECO:0000313" key="4">
    <source>
        <dbReference type="Proteomes" id="UP000228775"/>
    </source>
</evidence>
<feature type="chain" id="PRO_5014869843" description="DUF2330 domain-containing protein" evidence="2">
    <location>
        <begin position="26"/>
        <end position="456"/>
    </location>
</feature>
<gene>
    <name evidence="3" type="ORF">COS76_01055</name>
</gene>
<keyword evidence="1" id="KW-1133">Transmembrane helix</keyword>
<protein>
    <recommendedName>
        <fullName evidence="5">DUF2330 domain-containing protein</fullName>
    </recommendedName>
</protein>
<reference evidence="4" key="1">
    <citation type="submission" date="2017-09" db="EMBL/GenBank/DDBJ databases">
        <title>Depth-based differentiation of microbial function through sediment-hosted aquifers and enrichment of novel symbionts in the deep terrestrial subsurface.</title>
        <authorList>
            <person name="Probst A.J."/>
            <person name="Ladd B."/>
            <person name="Jarett J.K."/>
            <person name="Geller-Mcgrath D.E."/>
            <person name="Sieber C.M.K."/>
            <person name="Emerson J.B."/>
            <person name="Anantharaman K."/>
            <person name="Thomas B.C."/>
            <person name="Malmstrom R."/>
            <person name="Stieglmeier M."/>
            <person name="Klingl A."/>
            <person name="Woyke T."/>
            <person name="Ryan C.M."/>
            <person name="Banfield J.F."/>
        </authorList>
    </citation>
    <scope>NUCLEOTIDE SEQUENCE [LARGE SCALE GENOMIC DNA]</scope>
</reference>
<keyword evidence="2" id="KW-0732">Signal</keyword>
<keyword evidence="1" id="KW-0472">Membrane</keyword>
<proteinExistence type="predicted"/>
<keyword evidence="1" id="KW-0812">Transmembrane</keyword>
<dbReference type="Pfam" id="PF10092">
    <property type="entry name" value="DUF2330"/>
    <property type="match status" value="1"/>
</dbReference>
<dbReference type="EMBL" id="PEVY01000024">
    <property type="protein sequence ID" value="PIU75378.1"/>
    <property type="molecule type" value="Genomic_DNA"/>
</dbReference>
<organism evidence="3 4">
    <name type="scientific">Candidatus Portnoybacteria bacterium CG06_land_8_20_14_3_00_39_12</name>
    <dbReference type="NCBI Taxonomy" id="1974809"/>
    <lineage>
        <taxon>Bacteria</taxon>
        <taxon>Candidatus Portnoyibacteriota</taxon>
    </lineage>
</organism>
<feature type="transmembrane region" description="Helical" evidence="1">
    <location>
        <begin position="428"/>
        <end position="450"/>
    </location>
</feature>
<comment type="caution">
    <text evidence="3">The sequence shown here is derived from an EMBL/GenBank/DDBJ whole genome shotgun (WGS) entry which is preliminary data.</text>
</comment>
<feature type="signal peptide" evidence="2">
    <location>
        <begin position="1"/>
        <end position="25"/>
    </location>
</feature>
<evidence type="ECO:0008006" key="5">
    <source>
        <dbReference type="Google" id="ProtNLM"/>
    </source>
</evidence>